<sequence length="653" mass="66682">MALPVTIDSTNNPDVGEQNSYHGPFKSSGGNFYTILPGGAANSSARCYKATDPTSSFTEQDITNRPILANISSFNALSWWVFQDGDSLHLVGQSASNDVYYARFDMSSDTWVEVDIGDRDILVDTTGGTQTARAVTIGVRSTAGDIITTYQGDSDMVAGTEYERIDWNKSTAASNGAAWAGPVSIDNGGEIDWTGCVIVPGSSDRMHVFFKDLTNSDGYQRTIRADDSLETFPSSFDAVIGGTGFQYAFGAGASYDDAGTQRVRCPYRDITLGSVAKLDSSDTPTLSVDAGITANAIDGINLGTVIALAVDIKNLQLLYGDQVSDDLFRDTNDDDAGWGVDTLEWVGTFNHISPNRYDRSGIKIGLIVDDGGTVKYNEISLGGAGVTIAVPLATLSVANQVPVVASGKNIAVPVNAVSVANQAPQVGTSALVSVPLDGITEAGQVPAVASGGGGVAPADAVSIADQVPAVASGKNVKPPAGAITLADLVPAVGSSVLVLPPADAIGITDPVPRVGTSVAVAAPSDPISIADLVPQVLTDVLLLPPVDALSLSNLVPQVGTSALVLPPADAVSIADQAPAVAAGASVAPSVDSISVADQVPAVGTSVLVIVPLDAISLADLVPEIMTGVAVLPPVDAVGVIDFVPVITAGGIII</sequence>
<accession>A0A0F9GDZ6</accession>
<protein>
    <submittedName>
        <fullName evidence="2">Uncharacterized protein</fullName>
    </submittedName>
</protein>
<feature type="region of interest" description="Disordered" evidence="1">
    <location>
        <begin position="1"/>
        <end position="21"/>
    </location>
</feature>
<proteinExistence type="predicted"/>
<organism evidence="2">
    <name type="scientific">marine sediment metagenome</name>
    <dbReference type="NCBI Taxonomy" id="412755"/>
    <lineage>
        <taxon>unclassified sequences</taxon>
        <taxon>metagenomes</taxon>
        <taxon>ecological metagenomes</taxon>
    </lineage>
</organism>
<evidence type="ECO:0000313" key="2">
    <source>
        <dbReference type="EMBL" id="KKL97008.1"/>
    </source>
</evidence>
<gene>
    <name evidence="2" type="ORF">LCGC14_1838770</name>
</gene>
<feature type="compositionally biased region" description="Polar residues" evidence="1">
    <location>
        <begin position="7"/>
        <end position="21"/>
    </location>
</feature>
<comment type="caution">
    <text evidence="2">The sequence shown here is derived from an EMBL/GenBank/DDBJ whole genome shotgun (WGS) entry which is preliminary data.</text>
</comment>
<feature type="non-terminal residue" evidence="2">
    <location>
        <position position="653"/>
    </location>
</feature>
<evidence type="ECO:0000256" key="1">
    <source>
        <dbReference type="SAM" id="MobiDB-lite"/>
    </source>
</evidence>
<name>A0A0F9GDZ6_9ZZZZ</name>
<dbReference type="AlphaFoldDB" id="A0A0F9GDZ6"/>
<reference evidence="2" key="1">
    <citation type="journal article" date="2015" name="Nature">
        <title>Complex archaea that bridge the gap between prokaryotes and eukaryotes.</title>
        <authorList>
            <person name="Spang A."/>
            <person name="Saw J.H."/>
            <person name="Jorgensen S.L."/>
            <person name="Zaremba-Niedzwiedzka K."/>
            <person name="Martijn J."/>
            <person name="Lind A.E."/>
            <person name="van Eijk R."/>
            <person name="Schleper C."/>
            <person name="Guy L."/>
            <person name="Ettema T.J."/>
        </authorList>
    </citation>
    <scope>NUCLEOTIDE SEQUENCE</scope>
</reference>
<dbReference type="EMBL" id="LAZR01018276">
    <property type="protein sequence ID" value="KKL97008.1"/>
    <property type="molecule type" value="Genomic_DNA"/>
</dbReference>